<dbReference type="PANTHER" id="PTHR14396:SF10">
    <property type="entry name" value="CLASPIN"/>
    <property type="match status" value="1"/>
</dbReference>
<evidence type="ECO:0000256" key="4">
    <source>
        <dbReference type="SAM" id="MobiDB-lite"/>
    </source>
</evidence>
<feature type="compositionally biased region" description="Basic and acidic residues" evidence="4">
    <location>
        <begin position="516"/>
        <end position="534"/>
    </location>
</feature>
<feature type="compositionally biased region" description="Acidic residues" evidence="4">
    <location>
        <begin position="659"/>
        <end position="685"/>
    </location>
</feature>
<reference evidence="6" key="1">
    <citation type="submission" date="2022-10" db="EMBL/GenBank/DDBJ databases">
        <authorList>
            <person name="Byrne P K."/>
        </authorList>
    </citation>
    <scope>NUCLEOTIDE SEQUENCE</scope>
    <source>
        <strain evidence="6">ZP964</strain>
    </source>
</reference>
<feature type="region of interest" description="Disordered" evidence="4">
    <location>
        <begin position="516"/>
        <end position="610"/>
    </location>
</feature>
<proteinExistence type="predicted"/>
<feature type="compositionally biased region" description="Polar residues" evidence="4">
    <location>
        <begin position="335"/>
        <end position="348"/>
    </location>
</feature>
<dbReference type="InterPro" id="IPR024146">
    <property type="entry name" value="Claspin"/>
</dbReference>
<feature type="region of interest" description="Disordered" evidence="4">
    <location>
        <begin position="644"/>
        <end position="712"/>
    </location>
</feature>
<feature type="region of interest" description="Disordered" evidence="4">
    <location>
        <begin position="191"/>
        <end position="222"/>
    </location>
</feature>
<feature type="compositionally biased region" description="Low complexity" evidence="4">
    <location>
        <begin position="206"/>
        <end position="221"/>
    </location>
</feature>
<feature type="compositionally biased region" description="Polar residues" evidence="4">
    <location>
        <begin position="644"/>
        <end position="653"/>
    </location>
</feature>
<feature type="compositionally biased region" description="Basic residues" evidence="4">
    <location>
        <begin position="1072"/>
        <end position="1082"/>
    </location>
</feature>
<dbReference type="Pfam" id="PF09444">
    <property type="entry name" value="MRC1"/>
    <property type="match status" value="1"/>
</dbReference>
<feature type="domain" description="DNA replication checkpoint mediator MRC1" evidence="5">
    <location>
        <begin position="715"/>
        <end position="854"/>
    </location>
</feature>
<evidence type="ECO:0000256" key="1">
    <source>
        <dbReference type="ARBA" id="ARBA00004123"/>
    </source>
</evidence>
<keyword evidence="2" id="KW-0597">Phosphoprotein</keyword>
<accession>A0ABN8WPN7</accession>
<gene>
    <name evidence="6" type="primary">SUVZ03G0080</name>
    <name evidence="6" type="ORF">SUVZ_03G0080</name>
</gene>
<evidence type="ECO:0000313" key="6">
    <source>
        <dbReference type="EMBL" id="CAI4058196.1"/>
    </source>
</evidence>
<feature type="region of interest" description="Disordered" evidence="4">
    <location>
        <begin position="1064"/>
        <end position="1095"/>
    </location>
</feature>
<evidence type="ECO:0000256" key="3">
    <source>
        <dbReference type="ARBA" id="ARBA00023242"/>
    </source>
</evidence>
<feature type="region of interest" description="Disordered" evidence="4">
    <location>
        <begin position="867"/>
        <end position="908"/>
    </location>
</feature>
<evidence type="ECO:0000256" key="2">
    <source>
        <dbReference type="ARBA" id="ARBA00022553"/>
    </source>
</evidence>
<feature type="compositionally biased region" description="Basic and acidic residues" evidence="4">
    <location>
        <begin position="600"/>
        <end position="610"/>
    </location>
</feature>
<sequence length="1095" mass="123984">MDDALNALSSFTSKKRATTYKKVASPIPDENDDIDGNLPIHGMDALPALTGNGFLFGNATLNRVKNRLEGRNELGQDEQDKENEDESIFSTQLIANLYDGGEELEKTKSNGNKNNQKVNMTSFTQTQRIPVSITEQNNEVNVPIHSINEVEPTQKVKNRGSVITTSQTQAIPFTTAQITQTVTQRIDNHGATSQTQQVPLTKPSEAQTQADAATANDSDTQPLKVPILTTGTSPLFQTVPDQSPSTQMNTPPPTVHDDITQMDTMPQTMQDKVLPTLKIHELQSELALEDFNKKKAQNTEYRKLQKTIPIVKIFSKESFLADFDNSSSDEDTNVKLESSQPKQQQNGYETIDIDQSKPQLAEKENKKDKKVPLLSTYANNLKREIDSSKCITLDLDSGSDNDNDNHMDADKLIEDESALPISQLSKATIFNLKARLSKQNQKLAQGSNKNKGFKTDHNKLINTLRKASRKQILDHQKEIVETKGFKLEDMVKEKEIVEDLLEQEILRNKKIRQKEKKREELEKNGFKLNSHDSGSDSGSESSKFALSDNEIADYELSGSENEKGEDTDDREEEDDNITNKKKLYRTKHILNESDSEAEDEQKMEVEKNVEEVPKRNAIDLGHYGNNIDEDGSNSFQAAIVLDTQQVGEITTQKKTTEHEDNEEEEEKEEADDKDSDKDSDNDEISEAIRRELIDKEKSERRQKEKEQATKLKELKRKGVTNFFEMEAEESEDEWHGVGGADGEGSDEYDSDVEKMIDDYSKNKFNSHEIREMLAAENKEMDVKMINKILYDIKNGGFRNKRAKNSLELELSDDEDDVLQQYRLKRRELMRKRRLEIGDDTKLVKNPKSKAFFESMVEDIMEFKNPFGAEKESDQDITSTATDLDTQDNDSAKPGDSTSNNEHNKHVGDKSKKLIISEDFVQKSLSFLKSNNYDEFEMDKELARIQHGNGDGDVVDLFTLKQHSSIKSFTNSQTDSFSSRTMNTVINLEKHTEGNDEGENGDQSLIGGFKHPSVIKSFASRTDINDKFKEGNKTVKISKSYKTVGSSKASITYMGKTRKLMAPKRKIEEDHHPHHIKKLKTQKSKLFENGQDSFDS</sequence>
<dbReference type="InterPro" id="IPR018564">
    <property type="entry name" value="Repl_chkpnt_MRC1_dom"/>
</dbReference>
<name>A0ABN8WPN7_SACUV</name>
<feature type="region of interest" description="Disordered" evidence="4">
    <location>
        <begin position="325"/>
        <end position="369"/>
    </location>
</feature>
<feature type="compositionally biased region" description="Basic and acidic residues" evidence="4">
    <location>
        <begin position="360"/>
        <end position="369"/>
    </location>
</feature>
<dbReference type="EMBL" id="OX365930">
    <property type="protein sequence ID" value="CAI4058196.1"/>
    <property type="molecule type" value="Genomic_DNA"/>
</dbReference>
<dbReference type="PANTHER" id="PTHR14396">
    <property type="entry name" value="CLASPIN"/>
    <property type="match status" value="1"/>
</dbReference>
<protein>
    <recommendedName>
        <fullName evidence="5">DNA replication checkpoint mediator MRC1 domain-containing protein</fullName>
    </recommendedName>
</protein>
<comment type="subcellular location">
    <subcellularLocation>
        <location evidence="1">Nucleus</location>
    </subcellularLocation>
</comment>
<keyword evidence="3" id="KW-0539">Nucleus</keyword>
<evidence type="ECO:0000259" key="5">
    <source>
        <dbReference type="Pfam" id="PF09444"/>
    </source>
</evidence>
<evidence type="ECO:0000313" key="7">
    <source>
        <dbReference type="Proteomes" id="UP001162085"/>
    </source>
</evidence>
<dbReference type="Proteomes" id="UP001162085">
    <property type="component" value="Chromosome 3"/>
</dbReference>
<feature type="compositionally biased region" description="Basic and acidic residues" evidence="4">
    <location>
        <begin position="686"/>
        <end position="712"/>
    </location>
</feature>
<keyword evidence="7" id="KW-1185">Reference proteome</keyword>
<organism evidence="6 7">
    <name type="scientific">Saccharomyces uvarum</name>
    <name type="common">Yeast</name>
    <name type="synonym">Saccharomyces bayanus var. uvarum</name>
    <dbReference type="NCBI Taxonomy" id="230603"/>
    <lineage>
        <taxon>Eukaryota</taxon>
        <taxon>Fungi</taxon>
        <taxon>Dikarya</taxon>
        <taxon>Ascomycota</taxon>
        <taxon>Saccharomycotina</taxon>
        <taxon>Saccharomycetes</taxon>
        <taxon>Saccharomycetales</taxon>
        <taxon>Saccharomycetaceae</taxon>
        <taxon>Saccharomyces</taxon>
    </lineage>
</organism>
<feature type="region of interest" description="Disordered" evidence="4">
    <location>
        <begin position="727"/>
        <end position="749"/>
    </location>
</feature>
<feature type="compositionally biased region" description="Basic residues" evidence="4">
    <location>
        <begin position="579"/>
        <end position="588"/>
    </location>
</feature>
<feature type="compositionally biased region" description="Acidic residues" evidence="4">
    <location>
        <begin position="563"/>
        <end position="576"/>
    </location>
</feature>